<organism evidence="1 2">
    <name type="scientific">Marinobacter halodurans</name>
    <dbReference type="NCBI Taxonomy" id="2528979"/>
    <lineage>
        <taxon>Bacteria</taxon>
        <taxon>Pseudomonadati</taxon>
        <taxon>Pseudomonadota</taxon>
        <taxon>Gammaproteobacteria</taxon>
        <taxon>Pseudomonadales</taxon>
        <taxon>Marinobacteraceae</taxon>
        <taxon>Marinobacter</taxon>
    </lineage>
</organism>
<keyword evidence="2" id="KW-1185">Reference proteome</keyword>
<dbReference type="NCBIfam" id="TIGR03187">
    <property type="entry name" value="DGQHR"/>
    <property type="match status" value="1"/>
</dbReference>
<reference evidence="1 2" key="1">
    <citation type="submission" date="2019-02" db="EMBL/GenBank/DDBJ databases">
        <title>Marinobacter halodurans sp. nov., a marine bacterium isolated from sea tidal flat.</title>
        <authorList>
            <person name="Yoo Y."/>
            <person name="Lee D.W."/>
            <person name="Kim B.S."/>
            <person name="Kim J.-J."/>
        </authorList>
    </citation>
    <scope>NUCLEOTIDE SEQUENCE [LARGE SCALE GENOMIC DNA]</scope>
    <source>
        <strain evidence="1 2">YJ-S3-2</strain>
    </source>
</reference>
<protein>
    <submittedName>
        <fullName evidence="1">DGQHR domain-containing protein</fullName>
    </submittedName>
</protein>
<sequence>MIKCFLNRVDKMTYSVTFDAIKVSQPVGDFYCGVMKASDVTRISEADVRKIQHDDVGKYLGIQRELKPDRVKKISFYIKGIDATFPSSIILSINEENVSWDESSKSITLTSNEGEDDKIASILDGQHRLAGFNESNFEFENPDGSTSPFQLLVTIFVGADVSTQAGIFATVNLAQTKVNKSLVYDLQALAEARSPERTCHDIAVILNAEVKSPFYRSIKRLGVATPGVKGEFLTQATFVENVVKLISPDPKADRDHFLAESKFWRKNELSHLDRASLEKHFFRKAFIKDKDEVIASNLLNFFDAVRQKWPIAWSKGEKRSSLNKAIGFNALVRVFKDLYKIENSSFEWDKVISCERFLDHLSKCELDDQFFLELDPTSRSSKVIYDSIKKYYG</sequence>
<evidence type="ECO:0000313" key="1">
    <source>
        <dbReference type="EMBL" id="TBW50367.1"/>
    </source>
</evidence>
<comment type="caution">
    <text evidence="1">The sequence shown here is derived from an EMBL/GenBank/DDBJ whole genome shotgun (WGS) entry which is preliminary data.</text>
</comment>
<proteinExistence type="predicted"/>
<dbReference type="Proteomes" id="UP000313645">
    <property type="component" value="Unassembled WGS sequence"/>
</dbReference>
<gene>
    <name evidence="1" type="ORF">EZI54_18495</name>
</gene>
<dbReference type="CDD" id="cd16413">
    <property type="entry name" value="DGQHR_domain"/>
    <property type="match status" value="1"/>
</dbReference>
<evidence type="ECO:0000313" key="2">
    <source>
        <dbReference type="Proteomes" id="UP000313645"/>
    </source>
</evidence>
<dbReference type="InterPro" id="IPR017601">
    <property type="entry name" value="DGQHR-contain_dom"/>
</dbReference>
<accession>A0ABY1ZII7</accession>
<dbReference type="EMBL" id="SJDL01000035">
    <property type="protein sequence ID" value="TBW50367.1"/>
    <property type="molecule type" value="Genomic_DNA"/>
</dbReference>
<name>A0ABY1ZII7_9GAMM</name>
<dbReference type="Pfam" id="PF14072">
    <property type="entry name" value="DndB"/>
    <property type="match status" value="1"/>
</dbReference>
<dbReference type="InterPro" id="IPR017642">
    <property type="entry name" value="DNA_S_mod_DndB"/>
</dbReference>